<sequence length="112" mass="12708">MNRLLLFSLILTTGSLMAKPREIKRPAAQPAELTQQVASYVTYPAVLGERNREGIVVVTFSVSEEQRVAKLQVHSANQQLNDDITRQLVGKKIRLADPNPFETYTVRLRFVR</sequence>
<dbReference type="RefSeq" id="WP_152125188.1">
    <property type="nucleotide sequence ID" value="NZ_WELI01000006.1"/>
</dbReference>
<dbReference type="Proteomes" id="UP000488299">
    <property type="component" value="Unassembled WGS sequence"/>
</dbReference>
<comment type="caution">
    <text evidence="2">The sequence shown here is derived from an EMBL/GenBank/DDBJ whole genome shotgun (WGS) entry which is preliminary data.</text>
</comment>
<evidence type="ECO:0000313" key="2">
    <source>
        <dbReference type="EMBL" id="KAB7729076.1"/>
    </source>
</evidence>
<dbReference type="InterPro" id="IPR037682">
    <property type="entry name" value="TonB_C"/>
</dbReference>
<reference evidence="2 3" key="1">
    <citation type="submission" date="2019-10" db="EMBL/GenBank/DDBJ databases">
        <title>Rudanella paleaurantiibacter sp. nov., isolated from sludge.</title>
        <authorList>
            <person name="Xu S.Q."/>
        </authorList>
    </citation>
    <scope>NUCLEOTIDE SEQUENCE [LARGE SCALE GENOMIC DNA]</scope>
    <source>
        <strain evidence="2 3">HX-22-17</strain>
    </source>
</reference>
<gene>
    <name evidence="2" type="ORF">F5984_15620</name>
</gene>
<dbReference type="GO" id="GO:0055085">
    <property type="term" value="P:transmembrane transport"/>
    <property type="evidence" value="ECO:0007669"/>
    <property type="project" value="InterPro"/>
</dbReference>
<evidence type="ECO:0000313" key="3">
    <source>
        <dbReference type="Proteomes" id="UP000488299"/>
    </source>
</evidence>
<proteinExistence type="predicted"/>
<dbReference type="EMBL" id="WELI01000006">
    <property type="protein sequence ID" value="KAB7729076.1"/>
    <property type="molecule type" value="Genomic_DNA"/>
</dbReference>
<evidence type="ECO:0000259" key="1">
    <source>
        <dbReference type="PROSITE" id="PS52015"/>
    </source>
</evidence>
<accession>A0A7J5TYU0</accession>
<protein>
    <recommendedName>
        <fullName evidence="1">TonB C-terminal domain-containing protein</fullName>
    </recommendedName>
</protein>
<dbReference type="AlphaFoldDB" id="A0A7J5TYU0"/>
<dbReference type="PROSITE" id="PS52015">
    <property type="entry name" value="TONB_CTD"/>
    <property type="match status" value="1"/>
</dbReference>
<keyword evidence="3" id="KW-1185">Reference proteome</keyword>
<organism evidence="2 3">
    <name type="scientific">Rudanella paleaurantiibacter</name>
    <dbReference type="NCBI Taxonomy" id="2614655"/>
    <lineage>
        <taxon>Bacteria</taxon>
        <taxon>Pseudomonadati</taxon>
        <taxon>Bacteroidota</taxon>
        <taxon>Cytophagia</taxon>
        <taxon>Cytophagales</taxon>
        <taxon>Cytophagaceae</taxon>
        <taxon>Rudanella</taxon>
    </lineage>
</organism>
<dbReference type="Gene3D" id="3.30.1150.10">
    <property type="match status" value="1"/>
</dbReference>
<name>A0A7J5TYU0_9BACT</name>
<feature type="domain" description="TonB C-terminal" evidence="1">
    <location>
        <begin position="28"/>
        <end position="112"/>
    </location>
</feature>
<dbReference type="SUPFAM" id="SSF74653">
    <property type="entry name" value="TolA/TonB C-terminal domain"/>
    <property type="match status" value="1"/>
</dbReference>